<keyword evidence="4" id="KW-1185">Reference proteome</keyword>
<dbReference type="InterPro" id="IPR015095">
    <property type="entry name" value="AlkB_hom8_N"/>
</dbReference>
<evidence type="ECO:0000259" key="2">
    <source>
        <dbReference type="PROSITE" id="PS50878"/>
    </source>
</evidence>
<reference evidence="4" key="1">
    <citation type="submission" date="2024-04" db="EMBL/GenBank/DDBJ databases">
        <title>Salinicola lusitanus LLJ914,a marine bacterium isolated from the Okinawa Trough.</title>
        <authorList>
            <person name="Li J."/>
        </authorList>
    </citation>
    <scope>NUCLEOTIDE SEQUENCE [LARGE SCALE GENOMIC DNA]</scope>
</reference>
<accession>A0AAW0PKB5</accession>
<sequence>MCVGPRAPLVYTKEQLLALRSAAVSPRDRHEIPADLLKKTRRGCRAGRKLREKKRRFRPVLPSVIMGNVRSLSNKTDELAALTRYQREYRDTSLMLFTETWLTTHIPDSAIAMDNFHLLRADRTAESGKKKGGGLAVFVNEKWCKPGHCVVKEQRCNKDIELLAVSMRPYYLPREFTHVIVIAVYVPPSANAETACETLLSCTSTLQTQHPQALFLISRDFNHSSPASVLPTFTQYVTCLTRDNKTLDLFFVNAKEAYSSSALPPLGRADHNIVHLRPVYQPIVHRQPVVSRVVKRWSPESEEALRDCFDTTVWTELCDPHGEDINAMTECITDYINFCFENTVPSRTVRCFSNNKPWINPDIKALLKEKKRAFKSGNKEGLRTAQKKLRRKIRRAKAGIGGEWNSSCRTRISQRPTPPPTQLHALTSTPGQRPTPTLHTSASAQLTTTHGLTHPPSAPPPAPALSVTAAQVRRELKRIKTRKAAGPDCISPRLLKSCADELCGVMGHVFNMSLKLRVVPQLWKTSCVVPVPKTPHAKDLSSFRPVALTSHLMKTLERLVLGHLRSTVSSALDPLQFAYRPGIGVEDAVIFLLHRSLSHLEKPGCAVRILFFDFSSAFNTIQPLLLRDKLETAGVDCDLAEWILDYLTNRPQFVRARDCVSDLLTCSVGAPQGTVLAPFLFTLYTADFRHNTDSCVLQKFSDDSAIIGLITDDDDAEYRGLTQDFVDWCQQNHLLLNAGKTKEMVVDFRRRHSIAPPPVNIQGRDIERVDSYKYLGVHLNNKLDWTHNTDALYRKGQSRLYLLRRLRSFGVRGPLLRTFYDSVVASAILYGVVCWSSSITERERKKLDKVIKKSSSVLGCPLDSVREVGDRRVLARFTSMLDHESHPLQDALSALESSFSDRLIHPRCVKERFRRSFLPAAVRLYNEHC</sequence>
<evidence type="ECO:0000313" key="4">
    <source>
        <dbReference type="Proteomes" id="UP001460270"/>
    </source>
</evidence>
<dbReference type="EMBL" id="JBBPFD010000004">
    <property type="protein sequence ID" value="KAK7929174.1"/>
    <property type="molecule type" value="Genomic_DNA"/>
</dbReference>
<comment type="caution">
    <text evidence="3">The sequence shown here is derived from an EMBL/GenBank/DDBJ whole genome shotgun (WGS) entry which is preliminary data.</text>
</comment>
<dbReference type="GO" id="GO:0016706">
    <property type="term" value="F:2-oxoglutarate-dependent dioxygenase activity"/>
    <property type="evidence" value="ECO:0007669"/>
    <property type="project" value="InterPro"/>
</dbReference>
<dbReference type="InterPro" id="IPR043502">
    <property type="entry name" value="DNA/RNA_pol_sf"/>
</dbReference>
<feature type="region of interest" description="Disordered" evidence="1">
    <location>
        <begin position="404"/>
        <end position="442"/>
    </location>
</feature>
<feature type="compositionally biased region" description="Polar residues" evidence="1">
    <location>
        <begin position="404"/>
        <end position="415"/>
    </location>
</feature>
<dbReference type="PANTHER" id="PTHR47510">
    <property type="entry name" value="REVERSE TRANSCRIPTASE DOMAIN-CONTAINING PROTEIN"/>
    <property type="match status" value="1"/>
</dbReference>
<dbReference type="SUPFAM" id="SSF56672">
    <property type="entry name" value="DNA/RNA polymerases"/>
    <property type="match status" value="1"/>
</dbReference>
<dbReference type="GO" id="GO:0008168">
    <property type="term" value="F:methyltransferase activity"/>
    <property type="evidence" value="ECO:0007669"/>
    <property type="project" value="InterPro"/>
</dbReference>
<feature type="domain" description="Reverse transcriptase" evidence="2">
    <location>
        <begin position="512"/>
        <end position="779"/>
    </location>
</feature>
<evidence type="ECO:0000313" key="3">
    <source>
        <dbReference type="EMBL" id="KAK7929174.1"/>
    </source>
</evidence>
<dbReference type="AlphaFoldDB" id="A0AAW0PKB5"/>
<evidence type="ECO:0000256" key="1">
    <source>
        <dbReference type="SAM" id="MobiDB-lite"/>
    </source>
</evidence>
<dbReference type="PROSITE" id="PS50878">
    <property type="entry name" value="RT_POL"/>
    <property type="match status" value="1"/>
</dbReference>
<dbReference type="InterPro" id="IPR000477">
    <property type="entry name" value="RT_dom"/>
</dbReference>
<dbReference type="InterPro" id="IPR036691">
    <property type="entry name" value="Endo/exonu/phosph_ase_sf"/>
</dbReference>
<dbReference type="Pfam" id="PF00078">
    <property type="entry name" value="RVT_1"/>
    <property type="match status" value="1"/>
</dbReference>
<organism evidence="3 4">
    <name type="scientific">Mugilogobius chulae</name>
    <name type="common">yellowstripe goby</name>
    <dbReference type="NCBI Taxonomy" id="88201"/>
    <lineage>
        <taxon>Eukaryota</taxon>
        <taxon>Metazoa</taxon>
        <taxon>Chordata</taxon>
        <taxon>Craniata</taxon>
        <taxon>Vertebrata</taxon>
        <taxon>Euteleostomi</taxon>
        <taxon>Actinopterygii</taxon>
        <taxon>Neopterygii</taxon>
        <taxon>Teleostei</taxon>
        <taxon>Neoteleostei</taxon>
        <taxon>Acanthomorphata</taxon>
        <taxon>Gobiaria</taxon>
        <taxon>Gobiiformes</taxon>
        <taxon>Gobioidei</taxon>
        <taxon>Gobiidae</taxon>
        <taxon>Gobionellinae</taxon>
        <taxon>Mugilogobius</taxon>
    </lineage>
</organism>
<name>A0AAW0PKB5_9GOBI</name>
<feature type="compositionally biased region" description="Polar residues" evidence="1">
    <location>
        <begin position="424"/>
        <end position="442"/>
    </location>
</feature>
<gene>
    <name evidence="3" type="ORF">WMY93_005569</name>
</gene>
<dbReference type="SUPFAM" id="SSF56219">
    <property type="entry name" value="DNase I-like"/>
    <property type="match status" value="1"/>
</dbReference>
<dbReference type="CDD" id="cd01650">
    <property type="entry name" value="RT_nLTR_like"/>
    <property type="match status" value="1"/>
</dbReference>
<protein>
    <recommendedName>
        <fullName evidence="2">Reverse transcriptase domain-containing protein</fullName>
    </recommendedName>
</protein>
<proteinExistence type="predicted"/>
<dbReference type="Proteomes" id="UP001460270">
    <property type="component" value="Unassembled WGS sequence"/>
</dbReference>
<dbReference type="PANTHER" id="PTHR47510:SF3">
    <property type="entry name" value="ENDO_EXONUCLEASE_PHOSPHATASE DOMAIN-CONTAINING PROTEIN"/>
    <property type="match status" value="1"/>
</dbReference>
<dbReference type="Pfam" id="PF09004">
    <property type="entry name" value="ALKBH8_N"/>
    <property type="match status" value="1"/>
</dbReference>
<dbReference type="Gene3D" id="3.60.10.10">
    <property type="entry name" value="Endonuclease/exonuclease/phosphatase"/>
    <property type="match status" value="1"/>
</dbReference>